<keyword evidence="1" id="KW-0732">Signal</keyword>
<dbReference type="SUPFAM" id="SSF51182">
    <property type="entry name" value="RmlC-like cupins"/>
    <property type="match status" value="1"/>
</dbReference>
<evidence type="ECO:0000313" key="4">
    <source>
        <dbReference type="Proteomes" id="UP000028931"/>
    </source>
</evidence>
<dbReference type="Gene3D" id="2.60.120.10">
    <property type="entry name" value="Jelly Rolls"/>
    <property type="match status" value="1"/>
</dbReference>
<accession>A0A077FKJ7</accession>
<dbReference type="Proteomes" id="UP000028931">
    <property type="component" value="Chromosome"/>
</dbReference>
<dbReference type="KEGG" id="palk:PSAKL28_46410"/>
<dbReference type="AlphaFoldDB" id="A0A077FKJ7"/>
<gene>
    <name evidence="3" type="ORF">PSAKL28_46410</name>
</gene>
<dbReference type="EMBL" id="CP009048">
    <property type="protein sequence ID" value="AIL63781.1"/>
    <property type="molecule type" value="Genomic_DNA"/>
</dbReference>
<feature type="chain" id="PRO_5001718494" evidence="1">
    <location>
        <begin position="23"/>
        <end position="148"/>
    </location>
</feature>
<name>A0A077FKJ7_9PSED</name>
<evidence type="ECO:0000259" key="2">
    <source>
        <dbReference type="Pfam" id="PF07883"/>
    </source>
</evidence>
<reference evidence="3 4" key="1">
    <citation type="submission" date="2014-07" db="EMBL/GenBank/DDBJ databases">
        <authorList>
            <person name="Lee K."/>
            <person name="Lim J.Y."/>
            <person name="Hwang I."/>
        </authorList>
    </citation>
    <scope>NUCLEOTIDE SEQUENCE [LARGE SCALE GENOMIC DNA]</scope>
    <source>
        <strain evidence="3 4">KL28</strain>
    </source>
</reference>
<dbReference type="InterPro" id="IPR011051">
    <property type="entry name" value="RmlC_Cupin_sf"/>
</dbReference>
<evidence type="ECO:0000313" key="3">
    <source>
        <dbReference type="EMBL" id="AIL63781.1"/>
    </source>
</evidence>
<dbReference type="eggNOG" id="ENOG5033E6M">
    <property type="taxonomic scope" value="Bacteria"/>
</dbReference>
<dbReference type="InterPro" id="IPR013096">
    <property type="entry name" value="Cupin_2"/>
</dbReference>
<dbReference type="RefSeq" id="WP_038614895.1">
    <property type="nucleotide sequence ID" value="NZ_CP009048.1"/>
</dbReference>
<feature type="domain" description="Cupin type-2" evidence="2">
    <location>
        <begin position="69"/>
        <end position="130"/>
    </location>
</feature>
<evidence type="ECO:0000256" key="1">
    <source>
        <dbReference type="SAM" id="SignalP"/>
    </source>
</evidence>
<sequence length="148" mass="15863">MKALKTSLFGLILTASTTTVLAQNEIKPEALISLPNAALQWQAVPNTNGAVTYANTEGNIFGKGNYSAFVTFKAGTDNGLHTHSQSLPTVVLKGTFYAVIDKVRTEYPAGSYYKLPANLVHESGCTAAADCLLFQYQADNFDLVPVKS</sequence>
<dbReference type="OrthoDB" id="1433532at2"/>
<dbReference type="InterPro" id="IPR014710">
    <property type="entry name" value="RmlC-like_jellyroll"/>
</dbReference>
<dbReference type="HOGENOM" id="CLU_1794828_0_0_6"/>
<dbReference type="Pfam" id="PF07883">
    <property type="entry name" value="Cupin_2"/>
    <property type="match status" value="1"/>
</dbReference>
<protein>
    <submittedName>
        <fullName evidence="3">Cupin domain-containing protein</fullName>
    </submittedName>
</protein>
<proteinExistence type="predicted"/>
<organism evidence="3 4">
    <name type="scientific">Pseudomonas alkylphenolica</name>
    <dbReference type="NCBI Taxonomy" id="237609"/>
    <lineage>
        <taxon>Bacteria</taxon>
        <taxon>Pseudomonadati</taxon>
        <taxon>Pseudomonadota</taxon>
        <taxon>Gammaproteobacteria</taxon>
        <taxon>Pseudomonadales</taxon>
        <taxon>Pseudomonadaceae</taxon>
        <taxon>Pseudomonas</taxon>
    </lineage>
</organism>
<feature type="signal peptide" evidence="1">
    <location>
        <begin position="1"/>
        <end position="22"/>
    </location>
</feature>